<keyword evidence="2" id="KW-1185">Reference proteome</keyword>
<gene>
    <name evidence="1" type="ORF">WR25_03034</name>
</gene>
<accession>A0A2A2M418</accession>
<name>A0A2A2M418_9BILA</name>
<proteinExistence type="predicted"/>
<dbReference type="EMBL" id="LIAE01005618">
    <property type="protein sequence ID" value="PAV93204.1"/>
    <property type="molecule type" value="Genomic_DNA"/>
</dbReference>
<reference evidence="1 2" key="1">
    <citation type="journal article" date="2017" name="Curr. Biol.">
        <title>Genome architecture and evolution of a unichromosomal asexual nematode.</title>
        <authorList>
            <person name="Fradin H."/>
            <person name="Zegar C."/>
            <person name="Gutwein M."/>
            <person name="Lucas J."/>
            <person name="Kovtun M."/>
            <person name="Corcoran D."/>
            <person name="Baugh L.R."/>
            <person name="Kiontke K."/>
            <person name="Gunsalus K."/>
            <person name="Fitch D.H."/>
            <person name="Piano F."/>
        </authorList>
    </citation>
    <scope>NUCLEOTIDE SEQUENCE [LARGE SCALE GENOMIC DNA]</scope>
    <source>
        <strain evidence="1">PF1309</strain>
    </source>
</reference>
<sequence length="81" mass="8536">MDAVGGPCRADGVAFAVERRPFARGEGRDALQHGIDHVGAGGGKAIRVRQFVDLHDMLQHETLVGDGGGKGHHSLPRISTI</sequence>
<organism evidence="1 2">
    <name type="scientific">Diploscapter pachys</name>
    <dbReference type="NCBI Taxonomy" id="2018661"/>
    <lineage>
        <taxon>Eukaryota</taxon>
        <taxon>Metazoa</taxon>
        <taxon>Ecdysozoa</taxon>
        <taxon>Nematoda</taxon>
        <taxon>Chromadorea</taxon>
        <taxon>Rhabditida</taxon>
        <taxon>Rhabditina</taxon>
        <taxon>Rhabditomorpha</taxon>
        <taxon>Rhabditoidea</taxon>
        <taxon>Rhabditidae</taxon>
        <taxon>Diploscapter</taxon>
    </lineage>
</organism>
<comment type="caution">
    <text evidence="1">The sequence shown here is derived from an EMBL/GenBank/DDBJ whole genome shotgun (WGS) entry which is preliminary data.</text>
</comment>
<evidence type="ECO:0000313" key="2">
    <source>
        <dbReference type="Proteomes" id="UP000218231"/>
    </source>
</evidence>
<dbReference type="Proteomes" id="UP000218231">
    <property type="component" value="Unassembled WGS sequence"/>
</dbReference>
<dbReference type="AlphaFoldDB" id="A0A2A2M418"/>
<protein>
    <submittedName>
        <fullName evidence="1">Uncharacterized protein</fullName>
    </submittedName>
</protein>
<evidence type="ECO:0000313" key="1">
    <source>
        <dbReference type="EMBL" id="PAV93204.1"/>
    </source>
</evidence>